<gene>
    <name evidence="1" type="ORF">LNKW23_01620</name>
</gene>
<organism evidence="1 2">
    <name type="scientific">Paralimibaculum aggregatum</name>
    <dbReference type="NCBI Taxonomy" id="3036245"/>
    <lineage>
        <taxon>Bacteria</taxon>
        <taxon>Pseudomonadati</taxon>
        <taxon>Pseudomonadota</taxon>
        <taxon>Alphaproteobacteria</taxon>
        <taxon>Rhodobacterales</taxon>
        <taxon>Paracoccaceae</taxon>
        <taxon>Paralimibaculum</taxon>
    </lineage>
</organism>
<evidence type="ECO:0000313" key="2">
    <source>
        <dbReference type="Proteomes" id="UP001239909"/>
    </source>
</evidence>
<dbReference type="RefSeq" id="WP_285669574.1">
    <property type="nucleotide sequence ID" value="NZ_BSYI01000001.1"/>
</dbReference>
<accession>A0ABQ6LKY5</accession>
<name>A0ABQ6LKY5_9RHOB</name>
<sequence length="395" mass="44127">MLDAYDFWADRLPRADLIAIDDFWQRFAELGPRVERYARGRLPNIDIHAELQAALGGLRDRVRGEFEFARGGGLALAITPELFHTRRPLARAFLRRAPELRGWAIRDARSASTEIPDAVRAILHRSRSEALAVEELVARRGAHRLVDLVAQGFGDHDFIADQAGVIFAVLLGERADQDWLGASDGRRWPMLGLRNLLASRRQTRNDRWLSEFRTTARAIIEGFEAERPEKPFVEVPMRVEDCVDFRLRPVGGDPARRHDAMQVQSRHPALTAARLAGARIAGVRFSRFGEIFCGLKVMRTGSSSFAEVADIATFGARIEERLAERRCGGVIGRASGIRHVYVDLALTDIEAAIAVLRRALADEGVLGPAWLLFDEAGLEDRYLPLTAKTPETPQE</sequence>
<evidence type="ECO:0000313" key="1">
    <source>
        <dbReference type="EMBL" id="GMG80950.1"/>
    </source>
</evidence>
<comment type="caution">
    <text evidence="1">The sequence shown here is derived from an EMBL/GenBank/DDBJ whole genome shotgun (WGS) entry which is preliminary data.</text>
</comment>
<dbReference type="EMBL" id="BSYI01000001">
    <property type="protein sequence ID" value="GMG80950.1"/>
    <property type="molecule type" value="Genomic_DNA"/>
</dbReference>
<protein>
    <submittedName>
        <fullName evidence="1">Uncharacterized protein</fullName>
    </submittedName>
</protein>
<reference evidence="1 2" key="1">
    <citation type="submission" date="2023-04" db="EMBL/GenBank/DDBJ databases">
        <title>Marinoamorphus aggregata gen. nov., sp. Nov., isolate from tissue of brittle star Ophioplocus japonicus.</title>
        <authorList>
            <person name="Kawano K."/>
            <person name="Sawayama S."/>
            <person name="Nakagawa S."/>
        </authorList>
    </citation>
    <scope>NUCLEOTIDE SEQUENCE [LARGE SCALE GENOMIC DNA]</scope>
    <source>
        <strain evidence="1 2">NKW23</strain>
    </source>
</reference>
<dbReference type="Proteomes" id="UP001239909">
    <property type="component" value="Unassembled WGS sequence"/>
</dbReference>
<keyword evidence="2" id="KW-1185">Reference proteome</keyword>
<proteinExistence type="predicted"/>